<comment type="caution">
    <text evidence="2">Lacks conserved residue(s) required for the propagation of feature annotation.</text>
</comment>
<evidence type="ECO:0000256" key="2">
    <source>
        <dbReference type="PROSITE-ProRule" id="PRU01323"/>
    </source>
</evidence>
<evidence type="ECO:0000313" key="3">
    <source>
        <dbReference type="EMBL" id="WWO36952.1"/>
    </source>
</evidence>
<dbReference type="Gene3D" id="3.10.450.300">
    <property type="entry name" value="YebF/Colicin-M immunity protein"/>
    <property type="match status" value="1"/>
</dbReference>
<dbReference type="EMBL" id="CP125967">
    <property type="protein sequence ID" value="WWO36952.1"/>
    <property type="molecule type" value="Genomic_DNA"/>
</dbReference>
<proteinExistence type="predicted"/>
<protein>
    <submittedName>
        <fullName evidence="3">YebF family protein</fullName>
    </submittedName>
</protein>
<reference evidence="3 4" key="1">
    <citation type="journal article" date="2024" name="Front. Plant Sci.">
        <title>Comprehensive phenomic and genomic studies of the species, Pectobacterium cacticida and proposal for reclassification as Alcorniella cacticida comb. nov.</title>
        <authorList>
            <person name="Jonca J."/>
            <person name="Pirhonen M."/>
            <person name="Waleron M.M."/>
            <person name="Gawor J."/>
            <person name="Mrozik A."/>
            <person name="Smoktunowicz M."/>
            <person name="Waleron K."/>
            <person name="Waleron M."/>
        </authorList>
    </citation>
    <scope>NUCLEOTIDE SEQUENCE [LARGE SCALE GENOMIC DNA]</scope>
    <source>
        <strain evidence="3 4">DPMP6</strain>
    </source>
</reference>
<name>A0ABZ2G6E3_9GAMM</name>
<evidence type="ECO:0000256" key="1">
    <source>
        <dbReference type="ARBA" id="ARBA00023157"/>
    </source>
</evidence>
<accession>A0ABZ2G6E3</accession>
<sequence>MGWKLKTALCILAVAAADLGYGYYRWHSGPTCDEITYEEAIENVRSDLVSYRIPRWKEFQMDRLGTAKPDIRFNKDNSYISEDVYSIDVTVSGPLEEHQMVAMLICRLGGIEYSATL</sequence>
<keyword evidence="4" id="KW-1185">Reference proteome</keyword>
<organism evidence="3 4">
    <name type="scientific">Pectobacterium cacticida</name>
    <dbReference type="NCBI Taxonomy" id="69221"/>
    <lineage>
        <taxon>Bacteria</taxon>
        <taxon>Pseudomonadati</taxon>
        <taxon>Pseudomonadota</taxon>
        <taxon>Gammaproteobacteria</taxon>
        <taxon>Enterobacterales</taxon>
        <taxon>Pectobacteriaceae</taxon>
        <taxon>Pectobacterium</taxon>
    </lineage>
</organism>
<keyword evidence="1" id="KW-1015">Disulfide bond</keyword>
<dbReference type="RefSeq" id="WP_264495743.1">
    <property type="nucleotide sequence ID" value="NZ_CP109947.1"/>
</dbReference>
<dbReference type="Proteomes" id="UP001379444">
    <property type="component" value="Chromosome"/>
</dbReference>
<evidence type="ECO:0000313" key="4">
    <source>
        <dbReference type="Proteomes" id="UP001379444"/>
    </source>
</evidence>
<dbReference type="Pfam" id="PF13995">
    <property type="entry name" value="YebF"/>
    <property type="match status" value="1"/>
</dbReference>
<gene>
    <name evidence="3" type="ORF">QNA12_10120</name>
</gene>
<dbReference type="PROSITE" id="PS51979">
    <property type="entry name" value="YEBF_CMI"/>
    <property type="match status" value="1"/>
</dbReference>
<dbReference type="InterPro" id="IPR025603">
    <property type="entry name" value="YebF/ColM_immunity"/>
</dbReference>
<dbReference type="InterPro" id="IPR038703">
    <property type="entry name" value="YebF/Cmi_sf"/>
</dbReference>